<evidence type="ECO:0000313" key="2">
    <source>
        <dbReference type="EMBL" id="KAH7646722.1"/>
    </source>
</evidence>
<keyword evidence="1" id="KW-0472">Membrane</keyword>
<proteinExistence type="predicted"/>
<accession>A0A9D4PA44</accession>
<comment type="caution">
    <text evidence="2">The sequence shown here is derived from an EMBL/GenBank/DDBJ whole genome shotgun (WGS) entry which is preliminary data.</text>
</comment>
<keyword evidence="1" id="KW-0812">Transmembrane</keyword>
<reference evidence="2" key="2">
    <citation type="journal article" date="2021" name="World Allergy Organ. J.">
        <title>Chromosome-level assembly of Dermatophagoides farinae genome and transcriptome reveals two novel allergens Der f 37 and Der f 39.</title>
        <authorList>
            <person name="Chen J."/>
            <person name="Cai Z."/>
            <person name="Fan D."/>
            <person name="Hu J."/>
            <person name="Hou Y."/>
            <person name="He Y."/>
            <person name="Zhang Z."/>
            <person name="Zhao Z."/>
            <person name="Gao P."/>
            <person name="Hu W."/>
            <person name="Sun J."/>
            <person name="Li J."/>
            <person name="Ji K."/>
        </authorList>
    </citation>
    <scope>NUCLEOTIDE SEQUENCE</scope>
    <source>
        <strain evidence="2">JKM2019</strain>
    </source>
</reference>
<protein>
    <submittedName>
        <fullName evidence="2">Uncharacterized protein</fullName>
    </submittedName>
</protein>
<keyword evidence="1" id="KW-1133">Transmembrane helix</keyword>
<organism evidence="2">
    <name type="scientific">Dermatophagoides farinae</name>
    <name type="common">American house dust mite</name>
    <dbReference type="NCBI Taxonomy" id="6954"/>
    <lineage>
        <taxon>Eukaryota</taxon>
        <taxon>Metazoa</taxon>
        <taxon>Ecdysozoa</taxon>
        <taxon>Arthropoda</taxon>
        <taxon>Chelicerata</taxon>
        <taxon>Arachnida</taxon>
        <taxon>Acari</taxon>
        <taxon>Acariformes</taxon>
        <taxon>Sarcoptiformes</taxon>
        <taxon>Astigmata</taxon>
        <taxon>Psoroptidia</taxon>
        <taxon>Analgoidea</taxon>
        <taxon>Pyroglyphidae</taxon>
        <taxon>Dermatophagoidinae</taxon>
        <taxon>Dermatophagoides</taxon>
    </lineage>
</organism>
<name>A0A9D4PA44_DERFA</name>
<dbReference type="EMBL" id="SDOV01000001">
    <property type="protein sequence ID" value="KAH7646722.1"/>
    <property type="molecule type" value="Genomic_DNA"/>
</dbReference>
<dbReference type="AlphaFoldDB" id="A0A9D4PA44"/>
<dbReference type="Proteomes" id="UP000828236">
    <property type="component" value="Unassembled WGS sequence"/>
</dbReference>
<feature type="transmembrane region" description="Helical" evidence="1">
    <location>
        <begin position="115"/>
        <end position="141"/>
    </location>
</feature>
<evidence type="ECO:0000256" key="1">
    <source>
        <dbReference type="SAM" id="Phobius"/>
    </source>
</evidence>
<feature type="transmembrane region" description="Helical" evidence="1">
    <location>
        <begin position="59"/>
        <end position="80"/>
    </location>
</feature>
<gene>
    <name evidence="2" type="ORF">HUG17_2260</name>
</gene>
<sequence>MTLATSIHNDSSSYQTICKSNHHLTDSQCLLKNHRHRSRIRPSPPPPPPPADRMIRCTLIIILAILLLLIAVSGLFMLLISSVPNDFTFPINIDNNDDHSTNDESIESSNSSSGFYYSLTIFQLSLIITEVIIALSIIFIIEIHNEHTKMNGTAAKKCSIRKKEQQDV</sequence>
<reference evidence="2" key="1">
    <citation type="submission" date="2020-06" db="EMBL/GenBank/DDBJ databases">
        <authorList>
            <person name="Ji K."/>
            <person name="Li J."/>
        </authorList>
    </citation>
    <scope>NUCLEOTIDE SEQUENCE</scope>
    <source>
        <strain evidence="2">JKM2019</strain>
        <tissue evidence="2">Whole body</tissue>
    </source>
</reference>